<proteinExistence type="predicted"/>
<dbReference type="AlphaFoldDB" id="A0AAN6JVH2"/>
<protein>
    <submittedName>
        <fullName evidence="1">Uncharacterized protein</fullName>
    </submittedName>
</protein>
<dbReference type="Proteomes" id="UP001176517">
    <property type="component" value="Unassembled WGS sequence"/>
</dbReference>
<dbReference type="EMBL" id="JAPDMZ010000032">
    <property type="protein sequence ID" value="KAK0554943.1"/>
    <property type="molecule type" value="Genomic_DNA"/>
</dbReference>
<dbReference type="Gene3D" id="3.80.10.10">
    <property type="entry name" value="Ribonuclease Inhibitor"/>
    <property type="match status" value="1"/>
</dbReference>
<accession>A0AAN6JVH2</accession>
<gene>
    <name evidence="1" type="ORF">OC846_001893</name>
</gene>
<organism evidence="1 2">
    <name type="scientific">Tilletia horrida</name>
    <dbReference type="NCBI Taxonomy" id="155126"/>
    <lineage>
        <taxon>Eukaryota</taxon>
        <taxon>Fungi</taxon>
        <taxon>Dikarya</taxon>
        <taxon>Basidiomycota</taxon>
        <taxon>Ustilaginomycotina</taxon>
        <taxon>Exobasidiomycetes</taxon>
        <taxon>Tilletiales</taxon>
        <taxon>Tilletiaceae</taxon>
        <taxon>Tilletia</taxon>
    </lineage>
</organism>
<evidence type="ECO:0000313" key="1">
    <source>
        <dbReference type="EMBL" id="KAK0554943.1"/>
    </source>
</evidence>
<keyword evidence="2" id="KW-1185">Reference proteome</keyword>
<reference evidence="1" key="1">
    <citation type="journal article" date="2023" name="PhytoFront">
        <title>Draft Genome Resources of Seven Strains of Tilletia horrida, Causal Agent of Kernel Smut of Rice.</title>
        <authorList>
            <person name="Khanal S."/>
            <person name="Antony Babu S."/>
            <person name="Zhou X.G."/>
        </authorList>
    </citation>
    <scope>NUCLEOTIDE SEQUENCE</scope>
    <source>
        <strain evidence="1">TX6</strain>
    </source>
</reference>
<name>A0AAN6JVH2_9BASI</name>
<evidence type="ECO:0000313" key="2">
    <source>
        <dbReference type="Proteomes" id="UP001176517"/>
    </source>
</evidence>
<sequence>MTDPNLAIASDDDTIDRVQKRPRLEKEAGSSTAAQRFFSTPELVHLVLGYLNRDRIDLLVLGLVSKTLRAQALKIWVRQLDIDVMDAHKRLNFFKANPTLLEHVRYLRLRHFHSSWDSFTPSDNAEECHCDWHAVNELLEMVASKSVSSRSPPLVDLSIFDSDLLCLPTILKQQAVALDIQHVQDRIYLAERSSLRSDSNGDEGTSVKAPLARLTLERLADIIHDARQGPGLRSFRFKHNPDTNPPQSKLQQIWEHVVQHAPTLRHLSMKLGRLNFPSVAPKTAFPQLKLFELYSKGEESVTRMKDFLDGAENLQALLVSTDMAEPFSSRHTFPHLRHIGLNRLELDTDAARSFAARHRNVVVLSKTWPMPSVTEAMLPALPALPPATPSPELYPNLARLSVYEPDELQEHLDAGRSFTQIAIHRTASHVQQFLAPLHSNSAAAQRLTSLELSLGWHDTPVFLSQLPEMLGSQRLPNLAELYFSPSLSWLQLLSMNRDPVTGIGRLMAALTSARSLKVFRLDVSERFTLPEDILRDNDFPPALEYFYLSSHCAGGIRRQYFRFVSSHPAAHIVTTESGGKRGRLQRVPQVFRQRITKEGVWCRPLNTLMTDTVLDHFSNPPSLSLD</sequence>
<dbReference type="InterPro" id="IPR032675">
    <property type="entry name" value="LRR_dom_sf"/>
</dbReference>
<comment type="caution">
    <text evidence="1">The sequence shown here is derived from an EMBL/GenBank/DDBJ whole genome shotgun (WGS) entry which is preliminary data.</text>
</comment>